<dbReference type="Proteomes" id="UP001312865">
    <property type="component" value="Unassembled WGS sequence"/>
</dbReference>
<dbReference type="Gene3D" id="1.10.443.10">
    <property type="entry name" value="Intergrase catalytic core"/>
    <property type="match status" value="1"/>
</dbReference>
<feature type="domain" description="Core-binding (CB)" evidence="11">
    <location>
        <begin position="2"/>
        <end position="98"/>
    </location>
</feature>
<dbReference type="EMBL" id="JBBAXC010000010">
    <property type="protein sequence ID" value="MEI5907920.1"/>
    <property type="molecule type" value="Genomic_DNA"/>
</dbReference>
<comment type="caution">
    <text evidence="12">The sequence shown here is derived from an EMBL/GenBank/DDBJ whole genome shotgun (WGS) entry which is preliminary data.</text>
</comment>
<protein>
    <submittedName>
        <fullName evidence="12">Tyrosine-type recombinase/integrase</fullName>
    </submittedName>
</protein>
<dbReference type="Gene3D" id="1.10.150.130">
    <property type="match status" value="1"/>
</dbReference>
<dbReference type="PANTHER" id="PTHR30349:SF77">
    <property type="entry name" value="TYROSINE RECOMBINASE XERC"/>
    <property type="match status" value="1"/>
</dbReference>
<keyword evidence="2" id="KW-0963">Cytoplasm</keyword>
<accession>A0ABU8HF00</accession>
<dbReference type="InterPro" id="IPR050090">
    <property type="entry name" value="Tyrosine_recombinase_XerCD"/>
</dbReference>
<dbReference type="PANTHER" id="PTHR30349">
    <property type="entry name" value="PHAGE INTEGRASE-RELATED"/>
    <property type="match status" value="1"/>
</dbReference>
<keyword evidence="3" id="KW-0132">Cell division</keyword>
<dbReference type="InterPro" id="IPR004107">
    <property type="entry name" value="Integrase_SAM-like_N"/>
</dbReference>
<name>A0ABU8HF00_9BACI</name>
<dbReference type="InterPro" id="IPR010998">
    <property type="entry name" value="Integrase_recombinase_N"/>
</dbReference>
<keyword evidence="13" id="KW-1185">Reference proteome</keyword>
<dbReference type="Pfam" id="PF02899">
    <property type="entry name" value="Phage_int_SAM_1"/>
    <property type="match status" value="1"/>
</dbReference>
<proteinExistence type="predicted"/>
<gene>
    <name evidence="12" type="ORF">WAK64_12725</name>
</gene>
<dbReference type="InterPro" id="IPR013762">
    <property type="entry name" value="Integrase-like_cat_sf"/>
</dbReference>
<dbReference type="InterPro" id="IPR002104">
    <property type="entry name" value="Integrase_catalytic"/>
</dbReference>
<reference evidence="12 13" key="1">
    <citation type="journal article" date="2018" name="J. Microbiol.">
        <title>Bacillus spongiae sp. nov., isolated from sponge of Jeju Island.</title>
        <authorList>
            <person name="Lee G.E."/>
            <person name="Im W.T."/>
            <person name="Park J.S."/>
        </authorList>
    </citation>
    <scope>NUCLEOTIDE SEQUENCE [LARGE SCALE GENOMIC DNA]</scope>
    <source>
        <strain evidence="12 13">135PIL107-10</strain>
    </source>
</reference>
<evidence type="ECO:0000256" key="1">
    <source>
        <dbReference type="ARBA" id="ARBA00004496"/>
    </source>
</evidence>
<keyword evidence="4" id="KW-0159">Chromosome partition</keyword>
<evidence type="ECO:0000256" key="9">
    <source>
        <dbReference type="PROSITE-ProRule" id="PRU01248"/>
    </source>
</evidence>
<keyword evidence="8" id="KW-0131">Cell cycle</keyword>
<evidence type="ECO:0000256" key="2">
    <source>
        <dbReference type="ARBA" id="ARBA00022490"/>
    </source>
</evidence>
<dbReference type="Pfam" id="PF00589">
    <property type="entry name" value="Phage_integrase"/>
    <property type="match status" value="1"/>
</dbReference>
<keyword evidence="5" id="KW-0229">DNA integration</keyword>
<evidence type="ECO:0000259" key="11">
    <source>
        <dbReference type="PROSITE" id="PS51900"/>
    </source>
</evidence>
<dbReference type="PROSITE" id="PS51898">
    <property type="entry name" value="TYR_RECOMBINASE"/>
    <property type="match status" value="1"/>
</dbReference>
<dbReference type="InterPro" id="IPR044068">
    <property type="entry name" value="CB"/>
</dbReference>
<dbReference type="SUPFAM" id="SSF56349">
    <property type="entry name" value="DNA breaking-rejoining enzymes"/>
    <property type="match status" value="1"/>
</dbReference>
<sequence length="315" mass="37407">METANVFIKEWYEEELLLFETHMDNKEYSRFTIDNYLRDINFFLDFFTRRKQEKVELEEAKKIHVTLFMNELKNKRKNSSTTRNRRLTALRSFFKCLMDYEMISHNPAAEMEGAKEPSGQLPDFLEKNELQGFFKKIEQVSQQQYIIRNKVMLGLMAFAGLRVAEVHSLNLTSLHKEKKGLTIVGKGNKTRYIPLPAQLFNEIINYIQNERQYPMKKDREALFISRRGKRISRRRIQEITERINSAWGKNGMESRKITSHKLRHSFATHLVREGKDIRTVQELLGHSNLNTTQKYTHVSDKQKEEAMDRNIAEYF</sequence>
<dbReference type="RefSeq" id="WP_336587364.1">
    <property type="nucleotide sequence ID" value="NZ_JBBAXC010000010.1"/>
</dbReference>
<evidence type="ECO:0000313" key="12">
    <source>
        <dbReference type="EMBL" id="MEI5907920.1"/>
    </source>
</evidence>
<evidence type="ECO:0000313" key="13">
    <source>
        <dbReference type="Proteomes" id="UP001312865"/>
    </source>
</evidence>
<evidence type="ECO:0000259" key="10">
    <source>
        <dbReference type="PROSITE" id="PS51898"/>
    </source>
</evidence>
<keyword evidence="6 9" id="KW-0238">DNA-binding</keyword>
<evidence type="ECO:0000256" key="3">
    <source>
        <dbReference type="ARBA" id="ARBA00022618"/>
    </source>
</evidence>
<dbReference type="InterPro" id="IPR011010">
    <property type="entry name" value="DNA_brk_join_enz"/>
</dbReference>
<feature type="domain" description="Tyr recombinase" evidence="10">
    <location>
        <begin position="120"/>
        <end position="308"/>
    </location>
</feature>
<evidence type="ECO:0000256" key="5">
    <source>
        <dbReference type="ARBA" id="ARBA00022908"/>
    </source>
</evidence>
<evidence type="ECO:0000256" key="7">
    <source>
        <dbReference type="ARBA" id="ARBA00023172"/>
    </source>
</evidence>
<evidence type="ECO:0000256" key="6">
    <source>
        <dbReference type="ARBA" id="ARBA00023125"/>
    </source>
</evidence>
<dbReference type="PROSITE" id="PS51900">
    <property type="entry name" value="CB"/>
    <property type="match status" value="1"/>
</dbReference>
<evidence type="ECO:0000256" key="4">
    <source>
        <dbReference type="ARBA" id="ARBA00022829"/>
    </source>
</evidence>
<keyword evidence="7" id="KW-0233">DNA recombination</keyword>
<organism evidence="12 13">
    <name type="scientific">Bacillus spongiae</name>
    <dbReference type="NCBI Taxonomy" id="2683610"/>
    <lineage>
        <taxon>Bacteria</taxon>
        <taxon>Bacillati</taxon>
        <taxon>Bacillota</taxon>
        <taxon>Bacilli</taxon>
        <taxon>Bacillales</taxon>
        <taxon>Bacillaceae</taxon>
        <taxon>Bacillus</taxon>
    </lineage>
</organism>
<evidence type="ECO:0000256" key="8">
    <source>
        <dbReference type="ARBA" id="ARBA00023306"/>
    </source>
</evidence>
<comment type="subcellular location">
    <subcellularLocation>
        <location evidence="1">Cytoplasm</location>
    </subcellularLocation>
</comment>